<sequence length="97" mass="10744">VIKKSTTTKPNSVGTNCLFVFSTTIELNVKDDYTFKATGSRVIFPGFSAVYEDVKKEDAPQLPALKKNDAAHTVEVLPEQHFTQPPPRYSEASLIKT</sequence>
<name>W1XZY9_9ZZZZ</name>
<dbReference type="InterPro" id="IPR013497">
    <property type="entry name" value="Topo_IA_cen"/>
</dbReference>
<protein>
    <submittedName>
        <fullName evidence="4">DNA topoisomerase</fullName>
    </submittedName>
</protein>
<dbReference type="Gene3D" id="2.70.20.10">
    <property type="entry name" value="Topoisomerase I, domain 3"/>
    <property type="match status" value="1"/>
</dbReference>
<dbReference type="InterPro" id="IPR023405">
    <property type="entry name" value="Topo_IA_core_domain"/>
</dbReference>
<dbReference type="EMBL" id="AZMM01009910">
    <property type="protein sequence ID" value="ETJ35731.1"/>
    <property type="molecule type" value="Genomic_DNA"/>
</dbReference>
<accession>W1XZY9</accession>
<dbReference type="AlphaFoldDB" id="W1XZY9"/>
<evidence type="ECO:0000259" key="3">
    <source>
        <dbReference type="PROSITE" id="PS52039"/>
    </source>
</evidence>
<reference evidence="4" key="1">
    <citation type="submission" date="2013-12" db="EMBL/GenBank/DDBJ databases">
        <title>A Varibaculum cambriense genome reconstructed from a premature infant gut community with otherwise low bacterial novelty that shifts toward anaerobic metabolism during the third week of life.</title>
        <authorList>
            <person name="Brown C.T."/>
            <person name="Sharon I."/>
            <person name="Thomas B.C."/>
            <person name="Castelle C.J."/>
            <person name="Morowitz M.J."/>
            <person name="Banfield J.F."/>
        </authorList>
    </citation>
    <scope>NUCLEOTIDE SEQUENCE</scope>
</reference>
<dbReference type="PROSITE" id="PS52039">
    <property type="entry name" value="TOPO_IA_2"/>
    <property type="match status" value="1"/>
</dbReference>
<dbReference type="GO" id="GO:0003917">
    <property type="term" value="F:DNA topoisomerase type I (single strand cut, ATP-independent) activity"/>
    <property type="evidence" value="ECO:0007669"/>
    <property type="project" value="InterPro"/>
</dbReference>
<evidence type="ECO:0000256" key="2">
    <source>
        <dbReference type="SAM" id="MobiDB-lite"/>
    </source>
</evidence>
<feature type="region of interest" description="Disordered" evidence="2">
    <location>
        <begin position="78"/>
        <end position="97"/>
    </location>
</feature>
<dbReference type="PANTHER" id="PTHR42785">
    <property type="entry name" value="DNA TOPOISOMERASE, TYPE IA, CORE"/>
    <property type="match status" value="1"/>
</dbReference>
<evidence type="ECO:0000313" key="4">
    <source>
        <dbReference type="EMBL" id="ETJ35731.1"/>
    </source>
</evidence>
<dbReference type="InterPro" id="IPR013825">
    <property type="entry name" value="Topo_IA_cen_sub2"/>
</dbReference>
<dbReference type="InterPro" id="IPR000380">
    <property type="entry name" value="Topo_IA"/>
</dbReference>
<evidence type="ECO:0000256" key="1">
    <source>
        <dbReference type="ARBA" id="ARBA00023235"/>
    </source>
</evidence>
<organism evidence="4">
    <name type="scientific">human gut metagenome</name>
    <dbReference type="NCBI Taxonomy" id="408170"/>
    <lineage>
        <taxon>unclassified sequences</taxon>
        <taxon>metagenomes</taxon>
        <taxon>organismal metagenomes</taxon>
    </lineage>
</organism>
<dbReference type="SUPFAM" id="SSF56712">
    <property type="entry name" value="Prokaryotic type I DNA topoisomerase"/>
    <property type="match status" value="1"/>
</dbReference>
<gene>
    <name evidence="4" type="ORF">Q604_UNBC09910G0001</name>
</gene>
<comment type="caution">
    <text evidence="4">The sequence shown here is derived from an EMBL/GenBank/DDBJ whole genome shotgun (WGS) entry which is preliminary data.</text>
</comment>
<dbReference type="GO" id="GO:0003677">
    <property type="term" value="F:DNA binding"/>
    <property type="evidence" value="ECO:0007669"/>
    <property type="project" value="InterPro"/>
</dbReference>
<dbReference type="InterPro" id="IPR013824">
    <property type="entry name" value="Topo_IA_cen_sub1"/>
</dbReference>
<feature type="non-terminal residue" evidence="4">
    <location>
        <position position="97"/>
    </location>
</feature>
<keyword evidence="1 4" id="KW-0413">Isomerase</keyword>
<proteinExistence type="predicted"/>
<dbReference type="Pfam" id="PF01131">
    <property type="entry name" value="Topoisom_bac"/>
    <property type="match status" value="1"/>
</dbReference>
<feature type="domain" description="Topo IA-type catalytic" evidence="3">
    <location>
        <begin position="1"/>
        <end position="97"/>
    </location>
</feature>
<dbReference type="Gene3D" id="1.10.460.10">
    <property type="entry name" value="Topoisomerase I, domain 2"/>
    <property type="match status" value="1"/>
</dbReference>
<dbReference type="PANTHER" id="PTHR42785:SF1">
    <property type="entry name" value="DNA TOPOISOMERASE"/>
    <property type="match status" value="1"/>
</dbReference>
<dbReference type="GO" id="GO:0006265">
    <property type="term" value="P:DNA topological change"/>
    <property type="evidence" value="ECO:0007669"/>
    <property type="project" value="InterPro"/>
</dbReference>
<feature type="non-terminal residue" evidence="4">
    <location>
        <position position="1"/>
    </location>
</feature>